<dbReference type="AlphaFoldDB" id="A0A818N8V5"/>
<dbReference type="OrthoDB" id="10041885at2759"/>
<reference evidence="2" key="1">
    <citation type="submission" date="2021-02" db="EMBL/GenBank/DDBJ databases">
        <authorList>
            <person name="Nowell W R."/>
        </authorList>
    </citation>
    <scope>NUCLEOTIDE SEQUENCE</scope>
</reference>
<proteinExistence type="predicted"/>
<name>A0A818N8V5_9BILA</name>
<dbReference type="Proteomes" id="UP000663882">
    <property type="component" value="Unassembled WGS sequence"/>
</dbReference>
<dbReference type="EMBL" id="CAJNOO010003700">
    <property type="protein sequence ID" value="CAF1350854.1"/>
    <property type="molecule type" value="Genomic_DNA"/>
</dbReference>
<sequence length="424" mass="49759">MTSMTMKSYLRRTYSVDDQVLNRICENILPRIHHQVKELIIEQDSMQRVLHTFNYPQLYSLTLMNFQAERLTKYLIDDATFRNLLTEQITYLKIDVQDQTISSAMPETLSNVFAVILHLCKRLISINFCQLHYRRTMCTFDLSMNCMSSTLAVLKINVKTFDDCLYLLDGRLDTLSKLIIHVKRISHTSKTLDNTKLPKLKHFSLISFLPTMSYDNLVIPLLRRMINLEELKLFLSILRVDSTYIDGIQLYDDILVYMPRLNKFTFNIDTDVLRMNTKITLPSNEDIQRSFIGKRYEQVGSYIQTHSTEDEIISQSFPVLANLHISNDEPQTDKQQSTTFIMFPRLILLDLYFSHVDYAEQFLIDKNCHLPRLLNLGIEYESIKTVTHNFTNNATRLTCSKLTSLNIHEPFVRPENFDRYFPLL</sequence>
<evidence type="ECO:0000313" key="3">
    <source>
        <dbReference type="Proteomes" id="UP000663823"/>
    </source>
</evidence>
<accession>A0A818N8V5</accession>
<comment type="caution">
    <text evidence="2">The sequence shown here is derived from an EMBL/GenBank/DDBJ whole genome shotgun (WGS) entry which is preliminary data.</text>
</comment>
<evidence type="ECO:0000313" key="2">
    <source>
        <dbReference type="EMBL" id="CAF3602390.1"/>
    </source>
</evidence>
<dbReference type="EMBL" id="CAJOAX010000499">
    <property type="protein sequence ID" value="CAF3602390.1"/>
    <property type="molecule type" value="Genomic_DNA"/>
</dbReference>
<dbReference type="Proteomes" id="UP000663823">
    <property type="component" value="Unassembled WGS sequence"/>
</dbReference>
<protein>
    <submittedName>
        <fullName evidence="2">Uncharacterized protein</fullName>
    </submittedName>
</protein>
<evidence type="ECO:0000313" key="1">
    <source>
        <dbReference type="EMBL" id="CAF1350854.1"/>
    </source>
</evidence>
<gene>
    <name evidence="2" type="ORF">OTI717_LOCUS6874</name>
    <name evidence="1" type="ORF">RFH988_LOCUS32293</name>
</gene>
<organism evidence="2 3">
    <name type="scientific">Rotaria sordida</name>
    <dbReference type="NCBI Taxonomy" id="392033"/>
    <lineage>
        <taxon>Eukaryota</taxon>
        <taxon>Metazoa</taxon>
        <taxon>Spiralia</taxon>
        <taxon>Gnathifera</taxon>
        <taxon>Rotifera</taxon>
        <taxon>Eurotatoria</taxon>
        <taxon>Bdelloidea</taxon>
        <taxon>Philodinida</taxon>
        <taxon>Philodinidae</taxon>
        <taxon>Rotaria</taxon>
    </lineage>
</organism>